<sequence>MVWIEDDYGLDLSLESVIDSSTLVAMPDSGRLPFRVRVRDPTIASYLFARDGPEIRCDDLSSSIDAFTMNYEAEMTTPGSHRKFYDHLFSFARQICHANGFRLEVQKKTICEDAASADRAILQPDVIVKCNDCVVLCGEERDVSATMNDTMAELRPKMKRWSSLFSGGLSYLLGFVTRGKYFRLYAFRQEDDWGCPLNFELPSEVHLFPGIIATEWRWVRWDFSDSLRM</sequence>
<dbReference type="RefSeq" id="XP_009515131.1">
    <property type="nucleotide sequence ID" value="XM_009516836.1"/>
</dbReference>
<dbReference type="AlphaFoldDB" id="G4YM48"/>
<proteinExistence type="predicted"/>
<name>G4YM48_PHYSP</name>
<dbReference type="InParanoid" id="G4YM48"/>
<keyword evidence="2" id="KW-1185">Reference proteome</keyword>
<protein>
    <submittedName>
        <fullName evidence="1">Uncharacterized protein</fullName>
    </submittedName>
</protein>
<reference evidence="1 2" key="1">
    <citation type="journal article" date="2006" name="Science">
        <title>Phytophthora genome sequences uncover evolutionary origins and mechanisms of pathogenesis.</title>
        <authorList>
            <person name="Tyler B.M."/>
            <person name="Tripathy S."/>
            <person name="Zhang X."/>
            <person name="Dehal P."/>
            <person name="Jiang R.H."/>
            <person name="Aerts A."/>
            <person name="Arredondo F.D."/>
            <person name="Baxter L."/>
            <person name="Bensasson D."/>
            <person name="Beynon J.L."/>
            <person name="Chapman J."/>
            <person name="Damasceno C.M."/>
            <person name="Dorrance A.E."/>
            <person name="Dou D."/>
            <person name="Dickerman A.W."/>
            <person name="Dubchak I.L."/>
            <person name="Garbelotto M."/>
            <person name="Gijzen M."/>
            <person name="Gordon S.G."/>
            <person name="Govers F."/>
            <person name="Grunwald N.J."/>
            <person name="Huang W."/>
            <person name="Ivors K.L."/>
            <person name="Jones R.W."/>
            <person name="Kamoun S."/>
            <person name="Krampis K."/>
            <person name="Lamour K.H."/>
            <person name="Lee M.K."/>
            <person name="McDonald W.H."/>
            <person name="Medina M."/>
            <person name="Meijer H.J."/>
            <person name="Nordberg E.K."/>
            <person name="Maclean D.J."/>
            <person name="Ospina-Giraldo M.D."/>
            <person name="Morris P.F."/>
            <person name="Phuntumart V."/>
            <person name="Putnam N.H."/>
            <person name="Rash S."/>
            <person name="Rose J.K."/>
            <person name="Sakihama Y."/>
            <person name="Salamov A.A."/>
            <person name="Savidor A."/>
            <person name="Scheuring C.F."/>
            <person name="Smith B.M."/>
            <person name="Sobral B.W."/>
            <person name="Terry A."/>
            <person name="Torto-Alalibo T.A."/>
            <person name="Win J."/>
            <person name="Xu Z."/>
            <person name="Zhang H."/>
            <person name="Grigoriev I.V."/>
            <person name="Rokhsar D.S."/>
            <person name="Boore J.L."/>
        </authorList>
    </citation>
    <scope>NUCLEOTIDE SEQUENCE [LARGE SCALE GENOMIC DNA]</scope>
    <source>
        <strain evidence="1 2">P6497</strain>
    </source>
</reference>
<accession>G4YM48</accession>
<dbReference type="GeneID" id="20641000"/>
<evidence type="ECO:0000313" key="2">
    <source>
        <dbReference type="Proteomes" id="UP000002640"/>
    </source>
</evidence>
<evidence type="ECO:0000313" key="1">
    <source>
        <dbReference type="EMBL" id="EGZ27856.1"/>
    </source>
</evidence>
<dbReference type="EMBL" id="JH159151">
    <property type="protein sequence ID" value="EGZ27856.1"/>
    <property type="molecule type" value="Genomic_DNA"/>
</dbReference>
<organism evidence="1 2">
    <name type="scientific">Phytophthora sojae (strain P6497)</name>
    <name type="common">Soybean stem and root rot agent</name>
    <name type="synonym">Phytophthora megasperma f. sp. glycines</name>
    <dbReference type="NCBI Taxonomy" id="1094619"/>
    <lineage>
        <taxon>Eukaryota</taxon>
        <taxon>Sar</taxon>
        <taxon>Stramenopiles</taxon>
        <taxon>Oomycota</taxon>
        <taxon>Peronosporomycetes</taxon>
        <taxon>Peronosporales</taxon>
        <taxon>Peronosporaceae</taxon>
        <taxon>Phytophthora</taxon>
    </lineage>
</organism>
<dbReference type="KEGG" id="psoj:PHYSODRAFT_293549"/>
<dbReference type="Proteomes" id="UP000002640">
    <property type="component" value="Unassembled WGS sequence"/>
</dbReference>
<gene>
    <name evidence="1" type="ORF">PHYSODRAFT_293549</name>
</gene>